<feature type="chain" id="PRO_5022752064" description="Outer membrane efflux protein" evidence="1">
    <location>
        <begin position="26"/>
        <end position="190"/>
    </location>
</feature>
<dbReference type="EMBL" id="SJPV01000003">
    <property type="protein sequence ID" value="TWU39442.1"/>
    <property type="molecule type" value="Genomic_DNA"/>
</dbReference>
<sequence precursor="true">MPNLRTLTARSVLMLALTLSPAGLAVSQDSSDKKSDVDVRYFQKKLELAQHDLEAALDANRDIPNLNSKLTLLRLQNQVEYSKKLLDHATNHGEHDLHSTHLQNLKNDLALAEQQYRWSKEANQKYAGVVSTTDVKRLKLAVELARLALERAEQPEITEDPTSHLQWQVDRLRSELLKLTVEFERVRSGH</sequence>
<name>A0A5C6DRZ3_9BACT</name>
<keyword evidence="3" id="KW-1185">Reference proteome</keyword>
<dbReference type="OrthoDB" id="270895at2"/>
<gene>
    <name evidence="2" type="ORF">Poly41_22660</name>
</gene>
<evidence type="ECO:0000256" key="1">
    <source>
        <dbReference type="SAM" id="SignalP"/>
    </source>
</evidence>
<dbReference type="Proteomes" id="UP000319143">
    <property type="component" value="Unassembled WGS sequence"/>
</dbReference>
<evidence type="ECO:0008006" key="4">
    <source>
        <dbReference type="Google" id="ProtNLM"/>
    </source>
</evidence>
<organism evidence="2 3">
    <name type="scientific">Novipirellula artificiosorum</name>
    <dbReference type="NCBI Taxonomy" id="2528016"/>
    <lineage>
        <taxon>Bacteria</taxon>
        <taxon>Pseudomonadati</taxon>
        <taxon>Planctomycetota</taxon>
        <taxon>Planctomycetia</taxon>
        <taxon>Pirellulales</taxon>
        <taxon>Pirellulaceae</taxon>
        <taxon>Novipirellula</taxon>
    </lineage>
</organism>
<reference evidence="2 3" key="1">
    <citation type="submission" date="2019-02" db="EMBL/GenBank/DDBJ databases">
        <title>Deep-cultivation of Planctomycetes and their phenomic and genomic characterization uncovers novel biology.</title>
        <authorList>
            <person name="Wiegand S."/>
            <person name="Jogler M."/>
            <person name="Boedeker C."/>
            <person name="Pinto D."/>
            <person name="Vollmers J."/>
            <person name="Rivas-Marin E."/>
            <person name="Kohn T."/>
            <person name="Peeters S.H."/>
            <person name="Heuer A."/>
            <person name="Rast P."/>
            <person name="Oberbeckmann S."/>
            <person name="Bunk B."/>
            <person name="Jeske O."/>
            <person name="Meyerdierks A."/>
            <person name="Storesund J.E."/>
            <person name="Kallscheuer N."/>
            <person name="Luecker S."/>
            <person name="Lage O.M."/>
            <person name="Pohl T."/>
            <person name="Merkel B.J."/>
            <person name="Hornburger P."/>
            <person name="Mueller R.-W."/>
            <person name="Bruemmer F."/>
            <person name="Labrenz M."/>
            <person name="Spormann A.M."/>
            <person name="Op Den Camp H."/>
            <person name="Overmann J."/>
            <person name="Amann R."/>
            <person name="Jetten M.S.M."/>
            <person name="Mascher T."/>
            <person name="Medema M.H."/>
            <person name="Devos D.P."/>
            <person name="Kaster A.-K."/>
            <person name="Ovreas L."/>
            <person name="Rohde M."/>
            <person name="Galperin M.Y."/>
            <person name="Jogler C."/>
        </authorList>
    </citation>
    <scope>NUCLEOTIDE SEQUENCE [LARGE SCALE GENOMIC DNA]</scope>
    <source>
        <strain evidence="2 3">Poly41</strain>
    </source>
</reference>
<dbReference type="RefSeq" id="WP_146526205.1">
    <property type="nucleotide sequence ID" value="NZ_SJPV01000003.1"/>
</dbReference>
<protein>
    <recommendedName>
        <fullName evidence="4">Outer membrane efflux protein</fullName>
    </recommendedName>
</protein>
<evidence type="ECO:0000313" key="3">
    <source>
        <dbReference type="Proteomes" id="UP000319143"/>
    </source>
</evidence>
<proteinExistence type="predicted"/>
<dbReference type="AlphaFoldDB" id="A0A5C6DRZ3"/>
<keyword evidence="1" id="KW-0732">Signal</keyword>
<evidence type="ECO:0000313" key="2">
    <source>
        <dbReference type="EMBL" id="TWU39442.1"/>
    </source>
</evidence>
<comment type="caution">
    <text evidence="2">The sequence shown here is derived from an EMBL/GenBank/DDBJ whole genome shotgun (WGS) entry which is preliminary data.</text>
</comment>
<feature type="signal peptide" evidence="1">
    <location>
        <begin position="1"/>
        <end position="25"/>
    </location>
</feature>
<accession>A0A5C6DRZ3</accession>